<feature type="domain" description="Peptidase S54 rhomboid" evidence="6">
    <location>
        <begin position="74"/>
        <end position="209"/>
    </location>
</feature>
<dbReference type="SUPFAM" id="SSF144091">
    <property type="entry name" value="Rhomboid-like"/>
    <property type="match status" value="1"/>
</dbReference>
<evidence type="ECO:0000313" key="7">
    <source>
        <dbReference type="EMBL" id="TGY88239.1"/>
    </source>
</evidence>
<dbReference type="PANTHER" id="PTHR43066:SF11">
    <property type="entry name" value="PEPTIDASE S54 RHOMBOID DOMAIN-CONTAINING PROTEIN"/>
    <property type="match status" value="1"/>
</dbReference>
<dbReference type="AlphaFoldDB" id="A0A4V3RXX5"/>
<dbReference type="GO" id="GO:0004252">
    <property type="term" value="F:serine-type endopeptidase activity"/>
    <property type="evidence" value="ECO:0007669"/>
    <property type="project" value="InterPro"/>
</dbReference>
<dbReference type="GO" id="GO:0016020">
    <property type="term" value="C:membrane"/>
    <property type="evidence" value="ECO:0007669"/>
    <property type="project" value="UniProtKB-SubCell"/>
</dbReference>
<organism evidence="7 8">
    <name type="scientific">Marinicauda algicola</name>
    <dbReference type="NCBI Taxonomy" id="2029849"/>
    <lineage>
        <taxon>Bacteria</taxon>
        <taxon>Pseudomonadati</taxon>
        <taxon>Pseudomonadota</taxon>
        <taxon>Alphaproteobacteria</taxon>
        <taxon>Maricaulales</taxon>
        <taxon>Maricaulaceae</taxon>
        <taxon>Marinicauda</taxon>
    </lineage>
</organism>
<evidence type="ECO:0000256" key="5">
    <source>
        <dbReference type="SAM" id="Phobius"/>
    </source>
</evidence>
<keyword evidence="7" id="KW-0645">Protease</keyword>
<keyword evidence="4 5" id="KW-0472">Membrane</keyword>
<name>A0A4V3RXX5_9PROT</name>
<proteinExistence type="predicted"/>
<dbReference type="GO" id="GO:0006508">
    <property type="term" value="P:proteolysis"/>
    <property type="evidence" value="ECO:0007669"/>
    <property type="project" value="UniProtKB-KW"/>
</dbReference>
<evidence type="ECO:0000256" key="1">
    <source>
        <dbReference type="ARBA" id="ARBA00004141"/>
    </source>
</evidence>
<evidence type="ECO:0000313" key="8">
    <source>
        <dbReference type="Proteomes" id="UP000308054"/>
    </source>
</evidence>
<dbReference type="RefSeq" id="WP_135996084.1">
    <property type="nucleotide sequence ID" value="NZ_CP071057.1"/>
</dbReference>
<comment type="subcellular location">
    <subcellularLocation>
        <location evidence="1">Membrane</location>
        <topology evidence="1">Multi-pass membrane protein</topology>
    </subcellularLocation>
</comment>
<reference evidence="7 8" key="1">
    <citation type="journal article" date="2017" name="Int. J. Syst. Evol. Microbiol.">
        <title>Marinicauda algicola sp. nov., isolated from a marine red alga Rhodosorus marinus.</title>
        <authorList>
            <person name="Jeong S.E."/>
            <person name="Jeon S.H."/>
            <person name="Chun B.H."/>
            <person name="Kim D.W."/>
            <person name="Jeon C.O."/>
        </authorList>
    </citation>
    <scope>NUCLEOTIDE SEQUENCE [LARGE SCALE GENOMIC DNA]</scope>
    <source>
        <strain evidence="7 8">JCM 31718</strain>
    </source>
</reference>
<feature type="transmembrane region" description="Helical" evidence="5">
    <location>
        <begin position="113"/>
        <end position="133"/>
    </location>
</feature>
<keyword evidence="2 5" id="KW-0812">Transmembrane</keyword>
<evidence type="ECO:0000256" key="2">
    <source>
        <dbReference type="ARBA" id="ARBA00022692"/>
    </source>
</evidence>
<evidence type="ECO:0000259" key="6">
    <source>
        <dbReference type="Pfam" id="PF01694"/>
    </source>
</evidence>
<feature type="transmembrane region" description="Helical" evidence="5">
    <location>
        <begin position="197"/>
        <end position="214"/>
    </location>
</feature>
<feature type="transmembrane region" description="Helical" evidence="5">
    <location>
        <begin position="75"/>
        <end position="101"/>
    </location>
</feature>
<feature type="transmembrane region" description="Helical" evidence="5">
    <location>
        <begin position="21"/>
        <end position="45"/>
    </location>
</feature>
<dbReference type="InterPro" id="IPR022764">
    <property type="entry name" value="Peptidase_S54_rhomboid_dom"/>
</dbReference>
<keyword evidence="7" id="KW-0378">Hydrolase</keyword>
<evidence type="ECO:0000256" key="4">
    <source>
        <dbReference type="ARBA" id="ARBA00023136"/>
    </source>
</evidence>
<feature type="transmembrane region" description="Helical" evidence="5">
    <location>
        <begin position="171"/>
        <end position="191"/>
    </location>
</feature>
<dbReference type="OrthoDB" id="9797190at2"/>
<dbReference type="Proteomes" id="UP000308054">
    <property type="component" value="Unassembled WGS sequence"/>
</dbReference>
<protein>
    <submittedName>
        <fullName evidence="7">Rhomboid family intramembrane serine protease</fullName>
    </submittedName>
</protein>
<dbReference type="InterPro" id="IPR035952">
    <property type="entry name" value="Rhomboid-like_sf"/>
</dbReference>
<keyword evidence="8" id="KW-1185">Reference proteome</keyword>
<dbReference type="Pfam" id="PF01694">
    <property type="entry name" value="Rhomboid"/>
    <property type="match status" value="1"/>
</dbReference>
<evidence type="ECO:0000256" key="3">
    <source>
        <dbReference type="ARBA" id="ARBA00022989"/>
    </source>
</evidence>
<comment type="caution">
    <text evidence="7">The sequence shown here is derived from an EMBL/GenBank/DDBJ whole genome shotgun (WGS) entry which is preliminary data.</text>
</comment>
<sequence>MESPEQQTGYRRPRTPIFNELPGPVVALAAAIVLAHVLGLVWPAFHELQYWLGALVTGRPPMGFPEQPLAGLPSLVLHVFIHAGWMHLLMNLFILLAAGNAAARPFGRTGRGALGFLAFFFTCAAVGGAFHLLLAGQGFGLMIGASTGVSGLIAAAGWATGGQAGMLRFTAPWLLINIAMGVFDAFVGLPISWAGHIGGLLAGAALYPLFVTGFRRGR</sequence>
<dbReference type="Gene3D" id="1.20.1540.10">
    <property type="entry name" value="Rhomboid-like"/>
    <property type="match status" value="1"/>
</dbReference>
<dbReference type="PANTHER" id="PTHR43066">
    <property type="entry name" value="RHOMBOID-RELATED PROTEIN"/>
    <property type="match status" value="1"/>
</dbReference>
<gene>
    <name evidence="7" type="ORF">E5163_10430</name>
</gene>
<dbReference type="EMBL" id="SRXW01000003">
    <property type="protein sequence ID" value="TGY88239.1"/>
    <property type="molecule type" value="Genomic_DNA"/>
</dbReference>
<feature type="transmembrane region" description="Helical" evidence="5">
    <location>
        <begin position="139"/>
        <end position="159"/>
    </location>
</feature>
<accession>A0A4V3RXX5</accession>
<keyword evidence="3 5" id="KW-1133">Transmembrane helix</keyword>